<comment type="similarity">
    <text evidence="1 4 7">Belongs to the aldehyde dehydrogenase family.</text>
</comment>
<accession>A0A839QK99</accession>
<dbReference type="PIRSF" id="PIRSF036492">
    <property type="entry name" value="ALDH"/>
    <property type="match status" value="1"/>
</dbReference>
<evidence type="ECO:0000259" key="8">
    <source>
        <dbReference type="Pfam" id="PF00171"/>
    </source>
</evidence>
<evidence type="ECO:0000256" key="2">
    <source>
        <dbReference type="ARBA" id="ARBA00023002"/>
    </source>
</evidence>
<dbReference type="FunFam" id="3.40.605.10:FF:000004">
    <property type="entry name" value="Aldehyde dehydrogenase"/>
    <property type="match status" value="1"/>
</dbReference>
<reference evidence="9 10" key="1">
    <citation type="submission" date="2020-08" db="EMBL/GenBank/DDBJ databases">
        <title>Sequencing the genomes of 1000 actinobacteria strains.</title>
        <authorList>
            <person name="Klenk H.-P."/>
        </authorList>
    </citation>
    <scope>NUCLEOTIDE SEQUENCE [LARGE SCALE GENOMIC DNA]</scope>
    <source>
        <strain evidence="9 10">DSM 22826</strain>
    </source>
</reference>
<feature type="active site" evidence="5 6">
    <location>
        <position position="243"/>
    </location>
</feature>
<comment type="caution">
    <text evidence="9">The sequence shown here is derived from an EMBL/GenBank/DDBJ whole genome shotgun (WGS) entry which is preliminary data.</text>
</comment>
<evidence type="ECO:0000313" key="10">
    <source>
        <dbReference type="Proteomes" id="UP000523000"/>
    </source>
</evidence>
<dbReference type="GO" id="GO:0004029">
    <property type="term" value="F:aldehyde dehydrogenase (NAD+) activity"/>
    <property type="evidence" value="ECO:0007669"/>
    <property type="project" value="TreeGrafter"/>
</dbReference>
<dbReference type="SUPFAM" id="SSF53720">
    <property type="entry name" value="ALDH-like"/>
    <property type="match status" value="1"/>
</dbReference>
<evidence type="ECO:0000256" key="6">
    <source>
        <dbReference type="PROSITE-ProRule" id="PRU10007"/>
    </source>
</evidence>
<dbReference type="AlphaFoldDB" id="A0A839QK99"/>
<dbReference type="Gene3D" id="3.40.605.10">
    <property type="entry name" value="Aldehyde Dehydrogenase, Chain A, domain 1"/>
    <property type="match status" value="1"/>
</dbReference>
<dbReference type="InterPro" id="IPR015590">
    <property type="entry name" value="Aldehyde_DH_dom"/>
</dbReference>
<dbReference type="PANTHER" id="PTHR43570">
    <property type="entry name" value="ALDEHYDE DEHYDROGENASE"/>
    <property type="match status" value="1"/>
</dbReference>
<dbReference type="InterPro" id="IPR029510">
    <property type="entry name" value="Ald_DH_CS_GLU"/>
</dbReference>
<proteinExistence type="inferred from homology"/>
<dbReference type="InterPro" id="IPR012394">
    <property type="entry name" value="Aldehyde_DH_NAD(P)"/>
</dbReference>
<dbReference type="Proteomes" id="UP000523000">
    <property type="component" value="Unassembled WGS sequence"/>
</dbReference>
<dbReference type="PROSITE" id="PS00687">
    <property type="entry name" value="ALDEHYDE_DEHYDR_GLU"/>
    <property type="match status" value="1"/>
</dbReference>
<dbReference type="InterPro" id="IPR016160">
    <property type="entry name" value="Ald_DH_CS_CYS"/>
</dbReference>
<dbReference type="Gene3D" id="3.40.309.10">
    <property type="entry name" value="Aldehyde Dehydrogenase, Chain A, domain 2"/>
    <property type="match status" value="1"/>
</dbReference>
<evidence type="ECO:0000256" key="1">
    <source>
        <dbReference type="ARBA" id="ARBA00009986"/>
    </source>
</evidence>
<evidence type="ECO:0000256" key="5">
    <source>
        <dbReference type="PIRSR" id="PIRSR036492-1"/>
    </source>
</evidence>
<dbReference type="InterPro" id="IPR016161">
    <property type="entry name" value="Ald_DH/histidinol_DH"/>
</dbReference>
<dbReference type="InterPro" id="IPR016162">
    <property type="entry name" value="Ald_DH_N"/>
</dbReference>
<dbReference type="RefSeq" id="WP_345075323.1">
    <property type="nucleotide sequence ID" value="NZ_BAABGK010000020.1"/>
</dbReference>
<dbReference type="PROSITE" id="PS00070">
    <property type="entry name" value="ALDEHYDE_DEHYDR_CYS"/>
    <property type="match status" value="1"/>
</dbReference>
<dbReference type="FunFam" id="3.40.309.10:FF:000003">
    <property type="entry name" value="Aldehyde dehydrogenase"/>
    <property type="match status" value="1"/>
</dbReference>
<evidence type="ECO:0000256" key="4">
    <source>
        <dbReference type="PIRNR" id="PIRNR036492"/>
    </source>
</evidence>
<dbReference type="GO" id="GO:0005737">
    <property type="term" value="C:cytoplasm"/>
    <property type="evidence" value="ECO:0007669"/>
    <property type="project" value="TreeGrafter"/>
</dbReference>
<protein>
    <recommendedName>
        <fullName evidence="4">Aldehyde dehydrogenase</fullName>
    </recommendedName>
</protein>
<feature type="active site" evidence="5">
    <location>
        <position position="276"/>
    </location>
</feature>
<sequence length="489" mass="52677">MGIFSSRGIAPQTAMATGSDDFDDVPESLDRVESAGIAAVVESLRDAVDTRLAYPRRFRATQLKALERMLDAHEAEFVAALYTDLGKSPVEAKLTELDLVRAEIDHAQLYLSEWMEAKSVKVPLALQPAAAKVQAQPLGLVLIIGPWNYPLQLILAPLVAALAAGNAVVLKPSELAPATSALLAKLVPQFLDRRAVAVIEGGASASSVLLEQKFDHIFYTGGERVGRIVALAAAAQLTPVTLELGGKSPAVVMDGSHVAVARRLAYGKFMNAGQTCVAPDYVLAVGKAAELLEVQLAKAIGGFYGKNPLRSKDYGRIVNLDHFQRLRSYLDQGTVVIGGGFDEDELKIEPTVMIDVDPDSPLMREEIFGPILPIVKVESFDAAVRFINSRPHPLAAYLFSENPRLQSAFEDQVRAGAIVHNAPNMHLAVPGLPFGGVGASGMGAYHGRHGFERFSQLRPVFSKTAVIDTLRAVYPPYTWAKNKIIGKLL</sequence>
<keyword evidence="2 4" id="KW-0560">Oxidoreductase</keyword>
<keyword evidence="10" id="KW-1185">Reference proteome</keyword>
<dbReference type="CDD" id="cd07087">
    <property type="entry name" value="ALDH_F3-13-14_CALDH-like"/>
    <property type="match status" value="1"/>
</dbReference>
<feature type="domain" description="Aldehyde dehydrogenase" evidence="8">
    <location>
        <begin position="33"/>
        <end position="458"/>
    </location>
</feature>
<gene>
    <name evidence="9" type="ORF">E9229_001176</name>
</gene>
<dbReference type="PANTHER" id="PTHR43570:SF16">
    <property type="entry name" value="ALDEHYDE DEHYDROGENASE TYPE III, ISOFORM Q"/>
    <property type="match status" value="1"/>
</dbReference>
<organism evidence="9 10">
    <name type="scientific">Paeniglutamicibacter cryotolerans</name>
    <dbReference type="NCBI Taxonomy" id="670079"/>
    <lineage>
        <taxon>Bacteria</taxon>
        <taxon>Bacillati</taxon>
        <taxon>Actinomycetota</taxon>
        <taxon>Actinomycetes</taxon>
        <taxon>Micrococcales</taxon>
        <taxon>Micrococcaceae</taxon>
        <taxon>Paeniglutamicibacter</taxon>
    </lineage>
</organism>
<dbReference type="EMBL" id="JACHVS010000001">
    <property type="protein sequence ID" value="MBB2994985.1"/>
    <property type="molecule type" value="Genomic_DNA"/>
</dbReference>
<dbReference type="GO" id="GO:0006081">
    <property type="term" value="P:aldehyde metabolic process"/>
    <property type="evidence" value="ECO:0007669"/>
    <property type="project" value="InterPro"/>
</dbReference>
<keyword evidence="3" id="KW-0520">NAD</keyword>
<dbReference type="InterPro" id="IPR016163">
    <property type="entry name" value="Ald_DH_C"/>
</dbReference>
<evidence type="ECO:0000313" key="9">
    <source>
        <dbReference type="EMBL" id="MBB2994985.1"/>
    </source>
</evidence>
<dbReference type="Pfam" id="PF00171">
    <property type="entry name" value="Aldedh"/>
    <property type="match status" value="1"/>
</dbReference>
<name>A0A839QK99_9MICC</name>
<evidence type="ECO:0000256" key="3">
    <source>
        <dbReference type="ARBA" id="ARBA00023027"/>
    </source>
</evidence>
<evidence type="ECO:0000256" key="7">
    <source>
        <dbReference type="RuleBase" id="RU003345"/>
    </source>
</evidence>